<sequence>MFKKNIQFILISLFIILGVAFRLLGHPPNFTPLAAIALFGGVYLSRKLSLFLPILAMFLSDIFIGFYSPSLMIVVYGSFILTVILGWWLKNNKKWYNIIAISLLASLLFYLLTNFAVWIFTPWYAKTLTGLIYCYYLALPFFRNTLMGDIFYAAVFFGSYEVARYYLNSRDMVRSGLLKKFL</sequence>
<keyword evidence="1" id="KW-0472">Membrane</keyword>
<keyword evidence="1" id="KW-1133">Transmembrane helix</keyword>
<evidence type="ECO:0000313" key="3">
    <source>
        <dbReference type="Proteomes" id="UP000231235"/>
    </source>
</evidence>
<dbReference type="InterPro" id="IPR046487">
    <property type="entry name" value="DUF6580"/>
</dbReference>
<reference evidence="2 3" key="1">
    <citation type="submission" date="2017-09" db="EMBL/GenBank/DDBJ databases">
        <title>Depth-based differentiation of microbial function through sediment-hosted aquifers and enrichment of novel symbionts in the deep terrestrial subsurface.</title>
        <authorList>
            <person name="Probst A.J."/>
            <person name="Ladd B."/>
            <person name="Jarett J.K."/>
            <person name="Geller-Mcgrath D.E."/>
            <person name="Sieber C.M."/>
            <person name="Emerson J.B."/>
            <person name="Anantharaman K."/>
            <person name="Thomas B.C."/>
            <person name="Malmstrom R."/>
            <person name="Stieglmeier M."/>
            <person name="Klingl A."/>
            <person name="Woyke T."/>
            <person name="Ryan C.M."/>
            <person name="Banfield J.F."/>
        </authorList>
    </citation>
    <scope>NUCLEOTIDE SEQUENCE [LARGE SCALE GENOMIC DNA]</scope>
    <source>
        <strain evidence="2">CG23_combo_of_CG06-09_8_20_14_all_39_39</strain>
    </source>
</reference>
<evidence type="ECO:0000313" key="2">
    <source>
        <dbReference type="EMBL" id="PIP29094.1"/>
    </source>
</evidence>
<dbReference type="AlphaFoldDB" id="A0A2G9Z7H5"/>
<dbReference type="Proteomes" id="UP000231235">
    <property type="component" value="Unassembled WGS sequence"/>
</dbReference>
<evidence type="ECO:0008006" key="4">
    <source>
        <dbReference type="Google" id="ProtNLM"/>
    </source>
</evidence>
<comment type="caution">
    <text evidence="2">The sequence shown here is derived from an EMBL/GenBank/DDBJ whole genome shotgun (WGS) entry which is preliminary data.</text>
</comment>
<keyword evidence="1" id="KW-0812">Transmembrane</keyword>
<evidence type="ECO:0000256" key="1">
    <source>
        <dbReference type="SAM" id="Phobius"/>
    </source>
</evidence>
<dbReference type="Pfam" id="PF20221">
    <property type="entry name" value="DUF6580"/>
    <property type="match status" value="1"/>
</dbReference>
<feature type="transmembrane region" description="Helical" evidence="1">
    <location>
        <begin position="66"/>
        <end position="88"/>
    </location>
</feature>
<name>A0A2G9Z7H5_9BACT</name>
<feature type="transmembrane region" description="Helical" evidence="1">
    <location>
        <begin position="95"/>
        <end position="117"/>
    </location>
</feature>
<organism evidence="2 3">
    <name type="scientific">Candidatus Kuenenbacteria bacterium CG23_combo_of_CG06-09_8_20_14_all_39_39</name>
    <dbReference type="NCBI Taxonomy" id="1974623"/>
    <lineage>
        <taxon>Bacteria</taxon>
        <taxon>Candidatus Kueneniibacteriota</taxon>
    </lineage>
</organism>
<feature type="transmembrane region" description="Helical" evidence="1">
    <location>
        <begin position="149"/>
        <end position="167"/>
    </location>
</feature>
<accession>A0A2G9Z7H5</accession>
<protein>
    <recommendedName>
        <fullName evidence="4">Rod shape-determining protein MreD</fullName>
    </recommendedName>
</protein>
<gene>
    <name evidence="2" type="ORF">COX28_00920</name>
</gene>
<dbReference type="EMBL" id="PCRX01000017">
    <property type="protein sequence ID" value="PIP29094.1"/>
    <property type="molecule type" value="Genomic_DNA"/>
</dbReference>
<feature type="transmembrane region" description="Helical" evidence="1">
    <location>
        <begin position="6"/>
        <end position="24"/>
    </location>
</feature>
<proteinExistence type="predicted"/>